<comment type="caution">
    <text evidence="1">The sequence shown here is derived from an EMBL/GenBank/DDBJ whole genome shotgun (WGS) entry which is preliminary data.</text>
</comment>
<sequence>MDAKAPKFQVGDTVVVKVYGTVGKITAVRQLEGGYFYVVNDREGLLAEQSLARLEEYDGILYKKEEVNIELKFFIGDIVKVKGYGGVLFKIVGFRTEIWRYAEDAWEDVIYEMVSIPKGEWLEADEDELLLIADAGQADSFVSRYQFFYPMKSSPLYQLVTSDLKTQEKIDRLLDMYNDYALLLNLFGDEAYRAMLEAVKMQIRVLAAHGGPD</sequence>
<protein>
    <submittedName>
        <fullName evidence="1">Uncharacterized protein</fullName>
    </submittedName>
</protein>
<accession>A0A150K7L3</accession>
<reference evidence="1 2" key="1">
    <citation type="submission" date="2016-01" db="EMBL/GenBank/DDBJ databases">
        <title>Genome Sequences of Twelve Sporeforming Bacillus Species Isolated from Foods.</title>
        <authorList>
            <person name="Berendsen E.M."/>
            <person name="Wells-Bennik M.H."/>
            <person name="Krawcyk A.O."/>
            <person name="De Jong A."/>
            <person name="Holsappel S."/>
            <person name="Eijlander R.T."/>
            <person name="Kuipers O.P."/>
        </authorList>
    </citation>
    <scope>NUCLEOTIDE SEQUENCE [LARGE SCALE GENOMIC DNA]</scope>
    <source>
        <strain evidence="1 2">B4098</strain>
    </source>
</reference>
<dbReference type="AlphaFoldDB" id="A0A150K7L3"/>
<dbReference type="EMBL" id="LQYG01000015">
    <property type="protein sequence ID" value="KYC65555.1"/>
    <property type="molecule type" value="Genomic_DNA"/>
</dbReference>
<dbReference type="Proteomes" id="UP000075288">
    <property type="component" value="Unassembled WGS sequence"/>
</dbReference>
<evidence type="ECO:0000313" key="1">
    <source>
        <dbReference type="EMBL" id="KYC65555.1"/>
    </source>
</evidence>
<dbReference type="RefSeq" id="WP_061566216.1">
    <property type="nucleotide sequence ID" value="NZ_LQYG01000015.1"/>
</dbReference>
<proteinExistence type="predicted"/>
<organism evidence="1 2">
    <name type="scientific">Heyndrickxia coagulans</name>
    <name type="common">Weizmannia coagulans</name>
    <dbReference type="NCBI Taxonomy" id="1398"/>
    <lineage>
        <taxon>Bacteria</taxon>
        <taxon>Bacillati</taxon>
        <taxon>Bacillota</taxon>
        <taxon>Bacilli</taxon>
        <taxon>Bacillales</taxon>
        <taxon>Bacillaceae</taxon>
        <taxon>Heyndrickxia</taxon>
    </lineage>
</organism>
<name>A0A150K7L3_HEYCO</name>
<evidence type="ECO:0000313" key="2">
    <source>
        <dbReference type="Proteomes" id="UP000075288"/>
    </source>
</evidence>
<dbReference type="PATRIC" id="fig|1398.26.peg.1062"/>
<gene>
    <name evidence="1" type="ORF">B4098_3343</name>
</gene>